<evidence type="ECO:0000313" key="1">
    <source>
        <dbReference type="EMBL" id="AIF08585.1"/>
    </source>
</evidence>
<dbReference type="EMBL" id="KF900836">
    <property type="protein sequence ID" value="AIF08585.1"/>
    <property type="molecule type" value="Genomic_DNA"/>
</dbReference>
<organism evidence="1">
    <name type="scientific">uncultured marine thaumarchaeote KM3_31_F07</name>
    <dbReference type="NCBI Taxonomy" id="1456120"/>
    <lineage>
        <taxon>Archaea</taxon>
        <taxon>Nitrososphaerota</taxon>
        <taxon>environmental samples</taxon>
    </lineage>
</organism>
<proteinExistence type="predicted"/>
<accession>A0A075H0B4</accession>
<protein>
    <submittedName>
        <fullName evidence="1">Uncharacterized protein</fullName>
    </submittedName>
</protein>
<reference evidence="1" key="1">
    <citation type="journal article" date="2014" name="Genome Biol. Evol.">
        <title>Pangenome evidence for extensive interdomain horizontal transfer affecting lineage core and shell genes in uncultured planktonic thaumarchaeota and euryarchaeota.</title>
        <authorList>
            <person name="Deschamps P."/>
            <person name="Zivanovic Y."/>
            <person name="Moreira D."/>
            <person name="Rodriguez-Valera F."/>
            <person name="Lopez-Garcia P."/>
        </authorList>
    </citation>
    <scope>NUCLEOTIDE SEQUENCE</scope>
</reference>
<sequence length="309" mass="35324">MLTRSTVKKLTMFSFLPKQALLSQLDTGFIAEPNDRNVLQSLWERANKFYNNLGLPERSFATSNDIHHLDGIDQSRIENELRIAKTYSPYDSHTTKIYNVRISKLVTPQVAINLSRAEKRTKIRQGMNTTDLFDIIFESTIQPVSITRQLLGLGSDGGSLLFTSYDEDIRLHHPPLYRKIPLNETDPHSHSHESICLPIGGGIPFGAVYRIQIAPGIDRLILANGIHRVYRLAKAGYEWCPLLVCDLIPFEMPDPFIDLPRDILLNPNSNPALITDFLNDEVVIPLEYYTLLKTIRLNWNFDEYFTVIK</sequence>
<name>A0A075H0B4_9ARCH</name>
<dbReference type="AlphaFoldDB" id="A0A075H0B4"/>